<dbReference type="Proteomes" id="UP000288216">
    <property type="component" value="Unassembled WGS sequence"/>
</dbReference>
<protein>
    <submittedName>
        <fullName evidence="1">Uncharacterized protein</fullName>
    </submittedName>
</protein>
<evidence type="ECO:0000313" key="2">
    <source>
        <dbReference type="Proteomes" id="UP000288216"/>
    </source>
</evidence>
<proteinExistence type="predicted"/>
<dbReference type="EMBL" id="BFAA01009172">
    <property type="protein sequence ID" value="GCB78468.1"/>
    <property type="molecule type" value="Genomic_DNA"/>
</dbReference>
<dbReference type="OrthoDB" id="5951731at2759"/>
<name>A0A401PZC7_SCYTO</name>
<accession>A0A401PZC7</accession>
<gene>
    <name evidence="1" type="ORF">scyTo_0015836</name>
</gene>
<comment type="caution">
    <text evidence="1">The sequence shown here is derived from an EMBL/GenBank/DDBJ whole genome shotgun (WGS) entry which is preliminary data.</text>
</comment>
<organism evidence="1 2">
    <name type="scientific">Scyliorhinus torazame</name>
    <name type="common">Cloudy catshark</name>
    <name type="synonym">Catulus torazame</name>
    <dbReference type="NCBI Taxonomy" id="75743"/>
    <lineage>
        <taxon>Eukaryota</taxon>
        <taxon>Metazoa</taxon>
        <taxon>Chordata</taxon>
        <taxon>Craniata</taxon>
        <taxon>Vertebrata</taxon>
        <taxon>Chondrichthyes</taxon>
        <taxon>Elasmobranchii</taxon>
        <taxon>Galeomorphii</taxon>
        <taxon>Galeoidea</taxon>
        <taxon>Carcharhiniformes</taxon>
        <taxon>Scyliorhinidae</taxon>
        <taxon>Scyliorhinus</taxon>
    </lineage>
</organism>
<evidence type="ECO:0000313" key="1">
    <source>
        <dbReference type="EMBL" id="GCB78468.1"/>
    </source>
</evidence>
<dbReference type="AlphaFoldDB" id="A0A401PZC7"/>
<dbReference type="STRING" id="75743.A0A401PZC7"/>
<sequence>MLLISLLHSDETIAKLSHSLHKMTRRLGRNGLAARLQILYVFISVTDAFVASKEGNILSSKLSSPRQQDHLKQLQPYEQVVPYLLDGDHEKQSSNLHGKGHPKRANFLIEAEGKQLIIELERNE</sequence>
<reference evidence="1 2" key="1">
    <citation type="journal article" date="2018" name="Nat. Ecol. Evol.">
        <title>Shark genomes provide insights into elasmobranch evolution and the origin of vertebrates.</title>
        <authorList>
            <person name="Hara Y"/>
            <person name="Yamaguchi K"/>
            <person name="Onimaru K"/>
            <person name="Kadota M"/>
            <person name="Koyanagi M"/>
            <person name="Keeley SD"/>
            <person name="Tatsumi K"/>
            <person name="Tanaka K"/>
            <person name="Motone F"/>
            <person name="Kageyama Y"/>
            <person name="Nozu R"/>
            <person name="Adachi N"/>
            <person name="Nishimura O"/>
            <person name="Nakagawa R"/>
            <person name="Tanegashima C"/>
            <person name="Kiyatake I"/>
            <person name="Matsumoto R"/>
            <person name="Murakumo K"/>
            <person name="Nishida K"/>
            <person name="Terakita A"/>
            <person name="Kuratani S"/>
            <person name="Sato K"/>
            <person name="Hyodo S Kuraku.S."/>
        </authorList>
    </citation>
    <scope>NUCLEOTIDE SEQUENCE [LARGE SCALE GENOMIC DNA]</scope>
</reference>
<keyword evidence="2" id="KW-1185">Reference proteome</keyword>
<dbReference type="OMA" id="ESPRQWI"/>